<accession>A0A285VRH6</accession>
<dbReference type="AlphaFoldDB" id="A0A285VRH6"/>
<protein>
    <submittedName>
        <fullName evidence="3">D-alanyl-D-alanine carboxypeptidase</fullName>
    </submittedName>
</protein>
<keyword evidence="4" id="KW-1185">Reference proteome</keyword>
<dbReference type="InterPro" id="IPR012338">
    <property type="entry name" value="Beta-lactam/transpept-like"/>
</dbReference>
<evidence type="ECO:0000313" key="3">
    <source>
        <dbReference type="EMBL" id="SOC55221.1"/>
    </source>
</evidence>
<dbReference type="Pfam" id="PF00144">
    <property type="entry name" value="Beta-lactamase"/>
    <property type="match status" value="1"/>
</dbReference>
<dbReference type="GO" id="GO:0004180">
    <property type="term" value="F:carboxypeptidase activity"/>
    <property type="evidence" value="ECO:0007669"/>
    <property type="project" value="UniProtKB-KW"/>
</dbReference>
<dbReference type="Gene3D" id="3.40.710.10">
    <property type="entry name" value="DD-peptidase/beta-lactamase superfamily"/>
    <property type="match status" value="1"/>
</dbReference>
<reference evidence="4" key="1">
    <citation type="submission" date="2017-08" db="EMBL/GenBank/DDBJ databases">
        <authorList>
            <person name="Varghese N."/>
            <person name="Submissions S."/>
        </authorList>
    </citation>
    <scope>NUCLEOTIDE SEQUENCE [LARGE SCALE GENOMIC DNA]</scope>
    <source>
        <strain evidence="4">USBA17B2</strain>
    </source>
</reference>
<keyword evidence="3" id="KW-0121">Carboxypeptidase</keyword>
<dbReference type="PANTHER" id="PTHR46825:SF7">
    <property type="entry name" value="D-ALANYL-D-ALANINE CARBOXYPEPTIDASE"/>
    <property type="match status" value="1"/>
</dbReference>
<organism evidence="3 4">
    <name type="scientific">Ornithinimicrobium cerasi</name>
    <dbReference type="NCBI Taxonomy" id="2248773"/>
    <lineage>
        <taxon>Bacteria</taxon>
        <taxon>Bacillati</taxon>
        <taxon>Actinomycetota</taxon>
        <taxon>Actinomycetes</taxon>
        <taxon>Micrococcales</taxon>
        <taxon>Ornithinimicrobiaceae</taxon>
        <taxon>Ornithinimicrobium</taxon>
    </lineage>
</organism>
<name>A0A285VRH6_9MICO</name>
<keyword evidence="3" id="KW-0645">Protease</keyword>
<dbReference type="Proteomes" id="UP000219688">
    <property type="component" value="Unassembled WGS sequence"/>
</dbReference>
<evidence type="ECO:0000313" key="4">
    <source>
        <dbReference type="Proteomes" id="UP000219688"/>
    </source>
</evidence>
<feature type="compositionally biased region" description="Low complexity" evidence="1">
    <location>
        <begin position="37"/>
        <end position="46"/>
    </location>
</feature>
<sequence>MVGEVVVADGVVMKTWQSSAVVLALLVTGCTAAGTSGADGGTATSAPTPQPVPCDTPWEEPPEDAHAAAGSLQGQLDLTVDRLEGGVVIGQGPPGALRYCVAGAAGTAGRPLVADDVFRIFSITKTFTAVMVMQLVEEGQLTLDTQVSSVLPDLDLAQGVTVRQLLDHSSGLPDFLRGGLEGTLRGDGARTWTPQEVLDWTAEHREPPQDPGTGHSYSNTNYVIAGMLIEEITGMSLAENLRTRITEPLGMIDTAYGSDGPGPVTGFSMWLPQGSSDAYSYHAVETAIGAAGAMVSTAPDLVTFLTALEEGRLLSARSWDQMTDFTTIADQERVGLGVFEFTIGEQTLLGHGGDFPGYQALAAFEPASGEVLVVLTNDDNTPLAHLVEIVLATS</sequence>
<evidence type="ECO:0000259" key="2">
    <source>
        <dbReference type="Pfam" id="PF00144"/>
    </source>
</evidence>
<dbReference type="PANTHER" id="PTHR46825">
    <property type="entry name" value="D-ALANYL-D-ALANINE-CARBOXYPEPTIDASE/ENDOPEPTIDASE AMPH"/>
    <property type="match status" value="1"/>
</dbReference>
<dbReference type="InterPro" id="IPR050491">
    <property type="entry name" value="AmpC-like"/>
</dbReference>
<feature type="domain" description="Beta-lactamase-related" evidence="2">
    <location>
        <begin position="104"/>
        <end position="381"/>
    </location>
</feature>
<evidence type="ECO:0000256" key="1">
    <source>
        <dbReference type="SAM" id="MobiDB-lite"/>
    </source>
</evidence>
<feature type="region of interest" description="Disordered" evidence="1">
    <location>
        <begin position="37"/>
        <end position="56"/>
    </location>
</feature>
<gene>
    <name evidence="3" type="ORF">SAMN05421879_104280</name>
</gene>
<dbReference type="EMBL" id="OBQK01000004">
    <property type="protein sequence ID" value="SOC55221.1"/>
    <property type="molecule type" value="Genomic_DNA"/>
</dbReference>
<dbReference type="SUPFAM" id="SSF56601">
    <property type="entry name" value="beta-lactamase/transpeptidase-like"/>
    <property type="match status" value="1"/>
</dbReference>
<keyword evidence="3" id="KW-0378">Hydrolase</keyword>
<dbReference type="InterPro" id="IPR001466">
    <property type="entry name" value="Beta-lactam-related"/>
</dbReference>
<proteinExistence type="predicted"/>